<proteinExistence type="predicted"/>
<evidence type="ECO:0000259" key="1">
    <source>
        <dbReference type="PROSITE" id="PS51352"/>
    </source>
</evidence>
<dbReference type="PANTHER" id="PTHR42852:SF18">
    <property type="entry name" value="CHROMOSOME UNDETERMINED SCAFFOLD_47, WHOLE GENOME SHOTGUN SEQUENCE"/>
    <property type="match status" value="1"/>
</dbReference>
<feature type="domain" description="Thioredoxin" evidence="1">
    <location>
        <begin position="21"/>
        <end position="164"/>
    </location>
</feature>
<dbReference type="CDD" id="cd02966">
    <property type="entry name" value="TlpA_like_family"/>
    <property type="match status" value="1"/>
</dbReference>
<accession>A0ABQ1KWU8</accession>
<sequence>MSIDVYRLGWLCVIWLFATMVSAQTRLPAIQVNNLKGETVNVGSLLDDGVPTVITFWTTVCKPCLQELDAFSEQWEDWQREVKFNIVAVSADDARSATKVRTFVAANEWPFTILLDQNQDFKRALNVSVIPHLFVIDTKGSVVYSRIGYNPGSEAKVLEILKGL</sequence>
<keyword evidence="3" id="KW-1185">Reference proteome</keyword>
<dbReference type="InterPro" id="IPR050553">
    <property type="entry name" value="Thioredoxin_ResA/DsbE_sf"/>
</dbReference>
<dbReference type="PROSITE" id="PS51352">
    <property type="entry name" value="THIOREDOXIN_2"/>
    <property type="match status" value="1"/>
</dbReference>
<dbReference type="Proteomes" id="UP000597338">
    <property type="component" value="Unassembled WGS sequence"/>
</dbReference>
<name>A0ABQ1KWU8_9SPHI</name>
<comment type="caution">
    <text evidence="2">The sequence shown here is derived from an EMBL/GenBank/DDBJ whole genome shotgun (WGS) entry which is preliminary data.</text>
</comment>
<reference evidence="3" key="1">
    <citation type="journal article" date="2019" name="Int. J. Syst. Evol. Microbiol.">
        <title>The Global Catalogue of Microorganisms (GCM) 10K type strain sequencing project: providing services to taxonomists for standard genome sequencing and annotation.</title>
        <authorList>
            <consortium name="The Broad Institute Genomics Platform"/>
            <consortium name="The Broad Institute Genome Sequencing Center for Infectious Disease"/>
            <person name="Wu L."/>
            <person name="Ma J."/>
        </authorList>
    </citation>
    <scope>NUCLEOTIDE SEQUENCE [LARGE SCALE GENOMIC DNA]</scope>
    <source>
        <strain evidence="3">CGMCC 1.15342</strain>
    </source>
</reference>
<dbReference type="Pfam" id="PF00578">
    <property type="entry name" value="AhpC-TSA"/>
    <property type="match status" value="1"/>
</dbReference>
<dbReference type="InterPro" id="IPR000866">
    <property type="entry name" value="AhpC/TSA"/>
</dbReference>
<dbReference type="PANTHER" id="PTHR42852">
    <property type="entry name" value="THIOL:DISULFIDE INTERCHANGE PROTEIN DSBE"/>
    <property type="match status" value="1"/>
</dbReference>
<protein>
    <recommendedName>
        <fullName evidence="1">Thioredoxin domain-containing protein</fullName>
    </recommendedName>
</protein>
<dbReference type="EMBL" id="BMIK01000001">
    <property type="protein sequence ID" value="GGC12761.1"/>
    <property type="molecule type" value="Genomic_DNA"/>
</dbReference>
<dbReference type="InterPro" id="IPR013766">
    <property type="entry name" value="Thioredoxin_domain"/>
</dbReference>
<dbReference type="RefSeq" id="WP_188746208.1">
    <property type="nucleotide sequence ID" value="NZ_BMIK01000001.1"/>
</dbReference>
<dbReference type="Gene3D" id="3.40.30.10">
    <property type="entry name" value="Glutaredoxin"/>
    <property type="match status" value="1"/>
</dbReference>
<evidence type="ECO:0000313" key="3">
    <source>
        <dbReference type="Proteomes" id="UP000597338"/>
    </source>
</evidence>
<organism evidence="2 3">
    <name type="scientific">Parapedobacter defluvii</name>
    <dbReference type="NCBI Taxonomy" id="2045106"/>
    <lineage>
        <taxon>Bacteria</taxon>
        <taxon>Pseudomonadati</taxon>
        <taxon>Bacteroidota</taxon>
        <taxon>Sphingobacteriia</taxon>
        <taxon>Sphingobacteriales</taxon>
        <taxon>Sphingobacteriaceae</taxon>
        <taxon>Parapedobacter</taxon>
    </lineage>
</organism>
<dbReference type="InterPro" id="IPR036249">
    <property type="entry name" value="Thioredoxin-like_sf"/>
</dbReference>
<gene>
    <name evidence="2" type="ORF">GCM10011386_00510</name>
</gene>
<dbReference type="SUPFAM" id="SSF52833">
    <property type="entry name" value="Thioredoxin-like"/>
    <property type="match status" value="1"/>
</dbReference>
<evidence type="ECO:0000313" key="2">
    <source>
        <dbReference type="EMBL" id="GGC12761.1"/>
    </source>
</evidence>